<dbReference type="Proteomes" id="UP000317839">
    <property type="component" value="Unassembled WGS sequence"/>
</dbReference>
<name>A0A545TIR6_9GAMM</name>
<keyword evidence="3" id="KW-1133">Transmembrane helix</keyword>
<keyword evidence="3" id="KW-0472">Membrane</keyword>
<dbReference type="Pfam" id="PF00561">
    <property type="entry name" value="Abhydrolase_1"/>
    <property type="match status" value="1"/>
</dbReference>
<dbReference type="InterPro" id="IPR029058">
    <property type="entry name" value="AB_hydrolase_fold"/>
</dbReference>
<feature type="domain" description="AB hydrolase-1" evidence="4">
    <location>
        <begin position="123"/>
        <end position="233"/>
    </location>
</feature>
<keyword evidence="1 5" id="KW-0378">Hydrolase</keyword>
<sequence>MRNMKLILKRVCWGVVGLIGIGLIYYVLVARIPEDHLSQDEIVAKYQYFKGFHDFKVTSRAKMMREFSFKSFDGEKVYGKVVFPNTNQESFPVLVGIHAMGRSYPRWFQSSLKGRPTVTHVDKITQAALQKGFAVIAIDARFHGKRKVKEKPLRSIWNDLHFFGNKSDYENMIINTVIDNRLLIDWIVEQPEFNSEEIHLAGYSMGGQVSLILAAIDGRVEDVVSIVPPFISNSVASVSPLNLASLINDNRVLMIVGAYDDVASPEENRLVFDKIATTQKQLITYQADHILPEEYVDQVARWLSPF</sequence>
<dbReference type="RefSeq" id="WP_142888484.1">
    <property type="nucleotide sequence ID" value="NZ_VIKR01000001.1"/>
</dbReference>
<accession>A0A545TIR6</accession>
<keyword evidence="3" id="KW-0812">Transmembrane</keyword>
<comment type="similarity">
    <text evidence="2">Belongs to the AB hydrolase superfamily. FUS2 hydrolase family.</text>
</comment>
<evidence type="ECO:0000256" key="3">
    <source>
        <dbReference type="SAM" id="Phobius"/>
    </source>
</evidence>
<dbReference type="InterPro" id="IPR000073">
    <property type="entry name" value="AB_hydrolase_1"/>
</dbReference>
<dbReference type="EMBL" id="VIKR01000001">
    <property type="protein sequence ID" value="TQV77124.1"/>
    <property type="molecule type" value="Genomic_DNA"/>
</dbReference>
<dbReference type="SUPFAM" id="SSF53474">
    <property type="entry name" value="alpha/beta-Hydrolases"/>
    <property type="match status" value="1"/>
</dbReference>
<dbReference type="PANTHER" id="PTHR22946">
    <property type="entry name" value="DIENELACTONE HYDROLASE DOMAIN-CONTAINING PROTEIN-RELATED"/>
    <property type="match status" value="1"/>
</dbReference>
<comment type="caution">
    <text evidence="5">The sequence shown here is derived from an EMBL/GenBank/DDBJ whole genome shotgun (WGS) entry which is preliminary data.</text>
</comment>
<keyword evidence="6" id="KW-1185">Reference proteome</keyword>
<dbReference type="GO" id="GO:0052689">
    <property type="term" value="F:carboxylic ester hydrolase activity"/>
    <property type="evidence" value="ECO:0007669"/>
    <property type="project" value="UniProtKB-ARBA"/>
</dbReference>
<evidence type="ECO:0000313" key="6">
    <source>
        <dbReference type="Proteomes" id="UP000317839"/>
    </source>
</evidence>
<evidence type="ECO:0000256" key="1">
    <source>
        <dbReference type="ARBA" id="ARBA00022801"/>
    </source>
</evidence>
<dbReference type="OrthoDB" id="5297561at2"/>
<evidence type="ECO:0000313" key="5">
    <source>
        <dbReference type="EMBL" id="TQV77124.1"/>
    </source>
</evidence>
<evidence type="ECO:0000256" key="2">
    <source>
        <dbReference type="ARBA" id="ARBA00038115"/>
    </source>
</evidence>
<protein>
    <submittedName>
        <fullName evidence="5">Alpha/beta fold hydrolase</fullName>
    </submittedName>
</protein>
<proteinExistence type="inferred from homology"/>
<dbReference type="AlphaFoldDB" id="A0A545TIR6"/>
<dbReference type="PANTHER" id="PTHR22946:SF9">
    <property type="entry name" value="POLYKETIDE TRANSFERASE AF380"/>
    <property type="match status" value="1"/>
</dbReference>
<organism evidence="5 6">
    <name type="scientific">Aliikangiella marina</name>
    <dbReference type="NCBI Taxonomy" id="1712262"/>
    <lineage>
        <taxon>Bacteria</taxon>
        <taxon>Pseudomonadati</taxon>
        <taxon>Pseudomonadota</taxon>
        <taxon>Gammaproteobacteria</taxon>
        <taxon>Oceanospirillales</taxon>
        <taxon>Pleioneaceae</taxon>
        <taxon>Aliikangiella</taxon>
    </lineage>
</organism>
<gene>
    <name evidence="5" type="ORF">FLL45_04015</name>
</gene>
<dbReference type="InterPro" id="IPR050261">
    <property type="entry name" value="FrsA_esterase"/>
</dbReference>
<evidence type="ECO:0000259" key="4">
    <source>
        <dbReference type="Pfam" id="PF00561"/>
    </source>
</evidence>
<dbReference type="Gene3D" id="3.40.50.1820">
    <property type="entry name" value="alpha/beta hydrolase"/>
    <property type="match status" value="1"/>
</dbReference>
<reference evidence="5 6" key="1">
    <citation type="submission" date="2019-06" db="EMBL/GenBank/DDBJ databases">
        <title>Draft genome of Aliikangiella marina GYP-15.</title>
        <authorList>
            <person name="Wang G."/>
        </authorList>
    </citation>
    <scope>NUCLEOTIDE SEQUENCE [LARGE SCALE GENOMIC DNA]</scope>
    <source>
        <strain evidence="5 6">GYP-15</strain>
    </source>
</reference>
<feature type="transmembrane region" description="Helical" evidence="3">
    <location>
        <begin position="7"/>
        <end position="28"/>
    </location>
</feature>